<evidence type="ECO:0000256" key="1">
    <source>
        <dbReference type="SAM" id="SignalP"/>
    </source>
</evidence>
<accession>A0A1I8J408</accession>
<dbReference type="Pfam" id="PF22633">
    <property type="entry name" value="F5_F8_type_C_2"/>
    <property type="match status" value="1"/>
</dbReference>
<dbReference type="WBParaSite" id="maker-uti_cns_0045716-snap-gene-0.5-mRNA-1">
    <property type="protein sequence ID" value="maker-uti_cns_0045716-snap-gene-0.5-mRNA-1"/>
    <property type="gene ID" value="maker-uti_cns_0045716-snap-gene-0.5"/>
</dbReference>
<organism evidence="2 3">
    <name type="scientific">Macrostomum lignano</name>
    <dbReference type="NCBI Taxonomy" id="282301"/>
    <lineage>
        <taxon>Eukaryota</taxon>
        <taxon>Metazoa</taxon>
        <taxon>Spiralia</taxon>
        <taxon>Lophotrochozoa</taxon>
        <taxon>Platyhelminthes</taxon>
        <taxon>Rhabditophora</taxon>
        <taxon>Macrostomorpha</taxon>
        <taxon>Macrostomida</taxon>
        <taxon>Macrostomidae</taxon>
        <taxon>Macrostomum</taxon>
    </lineage>
</organism>
<dbReference type="Proteomes" id="UP000095280">
    <property type="component" value="Unplaced"/>
</dbReference>
<proteinExistence type="predicted"/>
<protein>
    <submittedName>
        <fullName evidence="3">F5/8 type C domain-containing protein</fullName>
    </submittedName>
</protein>
<name>A0A1I8J408_9PLAT</name>
<dbReference type="PANTHER" id="PTHR45713:SF6">
    <property type="entry name" value="F5_8 TYPE C DOMAIN-CONTAINING PROTEIN"/>
    <property type="match status" value="1"/>
</dbReference>
<dbReference type="PANTHER" id="PTHR45713">
    <property type="entry name" value="FTP DOMAIN-CONTAINING PROTEIN"/>
    <property type="match status" value="1"/>
</dbReference>
<evidence type="ECO:0000313" key="2">
    <source>
        <dbReference type="Proteomes" id="UP000095280"/>
    </source>
</evidence>
<evidence type="ECO:0000313" key="3">
    <source>
        <dbReference type="WBParaSite" id="maker-uti_cns_0045716-snap-gene-0.5-mRNA-1"/>
    </source>
</evidence>
<dbReference type="InterPro" id="IPR008979">
    <property type="entry name" value="Galactose-bd-like_sf"/>
</dbReference>
<dbReference type="SUPFAM" id="SSF49785">
    <property type="entry name" value="Galactose-binding domain-like"/>
    <property type="match status" value="1"/>
</dbReference>
<dbReference type="Gene3D" id="2.60.120.260">
    <property type="entry name" value="Galactose-binding domain-like"/>
    <property type="match status" value="1"/>
</dbReference>
<feature type="chain" id="PRO_5009321466" evidence="1">
    <location>
        <begin position="26"/>
        <end position="259"/>
    </location>
</feature>
<feature type="signal peptide" evidence="1">
    <location>
        <begin position="1"/>
        <end position="25"/>
    </location>
</feature>
<dbReference type="InterPro" id="IPR051941">
    <property type="entry name" value="BG_Antigen-Binding_Lectin"/>
</dbReference>
<dbReference type="AlphaFoldDB" id="A0A1I8J408"/>
<keyword evidence="1" id="KW-0732">Signal</keyword>
<sequence length="259" mass="28865">MLLKISNELFQIAILLCCLIVTARGFELVQVPKNKSVKASSIGPGTAQPIAINDGIINATLLVHTNSLDPQPWLMLDLEQSYVIFSARIYNRRDEWAHRFTQIKFGVTNNPSVWTTFNKDLFDICYYYTQVPTAEENPINITCTQPVAGRYLTMYMNVTGITDDNLKYIHIYEIDVFALANGTLLYNRNAQLSLTAGTSVLLAQRQLRSNMECLIWCMNLQPNCLFALVISGSGDCLLFGPTGTASGLVASKYFNITAV</sequence>
<keyword evidence="2" id="KW-1185">Reference proteome</keyword>
<reference evidence="3" key="1">
    <citation type="submission" date="2016-11" db="UniProtKB">
        <authorList>
            <consortium name="WormBaseParasite"/>
        </authorList>
    </citation>
    <scope>IDENTIFICATION</scope>
</reference>